<dbReference type="OrthoDB" id="9771173at2"/>
<feature type="domain" description="Carbohydrate-binding module family 96" evidence="4">
    <location>
        <begin position="198"/>
        <end position="301"/>
    </location>
</feature>
<dbReference type="Proteomes" id="UP000198577">
    <property type="component" value="Unassembled WGS sequence"/>
</dbReference>
<protein>
    <recommendedName>
        <fullName evidence="4">Carbohydrate-binding module family 96 domain-containing protein</fullName>
    </recommendedName>
</protein>
<evidence type="ECO:0000313" key="6">
    <source>
        <dbReference type="Proteomes" id="UP000198577"/>
    </source>
</evidence>
<name>A0A1I5WGN1_9FIRM</name>
<evidence type="ECO:0000313" key="5">
    <source>
        <dbReference type="EMBL" id="SFQ18576.1"/>
    </source>
</evidence>
<dbReference type="Pfam" id="PF24517">
    <property type="entry name" value="CBM96"/>
    <property type="match status" value="1"/>
</dbReference>
<comment type="subcellular location">
    <subcellularLocation>
        <location evidence="1">Secreted</location>
    </subcellularLocation>
</comment>
<dbReference type="InterPro" id="IPR055372">
    <property type="entry name" value="CBM96"/>
</dbReference>
<keyword evidence="3" id="KW-0732">Signal</keyword>
<dbReference type="EMBL" id="FOXR01000016">
    <property type="protein sequence ID" value="SFQ18576.1"/>
    <property type="molecule type" value="Genomic_DNA"/>
</dbReference>
<evidence type="ECO:0000256" key="1">
    <source>
        <dbReference type="ARBA" id="ARBA00004613"/>
    </source>
</evidence>
<evidence type="ECO:0000259" key="4">
    <source>
        <dbReference type="Pfam" id="PF24517"/>
    </source>
</evidence>
<gene>
    <name evidence="5" type="ORF">SAMN05444406_11642</name>
</gene>
<dbReference type="STRING" id="937334.SAMN05444406_11642"/>
<keyword evidence="6" id="KW-1185">Reference proteome</keyword>
<dbReference type="AlphaFoldDB" id="A0A1I5WGN1"/>
<keyword evidence="2" id="KW-0964">Secreted</keyword>
<reference evidence="5 6" key="1">
    <citation type="submission" date="2016-10" db="EMBL/GenBank/DDBJ databases">
        <authorList>
            <person name="de Groot N.N."/>
        </authorList>
    </citation>
    <scope>NUCLEOTIDE SEQUENCE [LARGE SCALE GENOMIC DNA]</scope>
    <source>
        <strain evidence="5 6">DSM 20678</strain>
    </source>
</reference>
<evidence type="ECO:0000256" key="2">
    <source>
        <dbReference type="ARBA" id="ARBA00022525"/>
    </source>
</evidence>
<evidence type="ECO:0000256" key="3">
    <source>
        <dbReference type="ARBA" id="ARBA00022729"/>
    </source>
</evidence>
<proteinExistence type="predicted"/>
<sequence length="301" mass="34521">MDYIYKNASNSYTVRFSNNAADNYFVIMEYQGKTLAFGLKDSNATNAVKLEKIDSVDSKILSNTVDAQSCIAYKDVYQDIDLIYESKTYGLKEYIVLKRPTGKNEFYFNIKMDGLKVKEENGSIVFVDKDDNAIFYIEQPFAIDNNEVITEDVKYTIVESNGAYQIKSTIDKAYLTDASRAYPIVIDPSVMITGALTTYDSYVSSKYPDTNYYLNYYLRTGRDSDYYIRRTYIKFDLPTNIPAEYVTSAYLRMEKYSGATPSIKAYRVTGYWESSTITWNNQPSYTTTYASPTAYNDSGNW</sequence>
<dbReference type="GO" id="GO:0005576">
    <property type="term" value="C:extracellular region"/>
    <property type="evidence" value="ECO:0007669"/>
    <property type="project" value="UniProtKB-SubCell"/>
</dbReference>
<organism evidence="5 6">
    <name type="scientific">Caldicoprobacter faecalis</name>
    <dbReference type="NCBI Taxonomy" id="937334"/>
    <lineage>
        <taxon>Bacteria</taxon>
        <taxon>Bacillati</taxon>
        <taxon>Bacillota</taxon>
        <taxon>Clostridia</taxon>
        <taxon>Caldicoprobacterales</taxon>
        <taxon>Caldicoprobacteraceae</taxon>
        <taxon>Caldicoprobacter</taxon>
    </lineage>
</organism>
<dbReference type="NCBIfam" id="NF033679">
    <property type="entry name" value="DNRLRE_dom"/>
    <property type="match status" value="1"/>
</dbReference>
<accession>A0A1I5WGN1</accession>